<accession>A0A6J5S5Q1</accession>
<reference evidence="1" key="1">
    <citation type="submission" date="2020-05" db="EMBL/GenBank/DDBJ databases">
        <authorList>
            <person name="Chiriac C."/>
            <person name="Salcher M."/>
            <person name="Ghai R."/>
            <person name="Kavagutti S V."/>
        </authorList>
    </citation>
    <scope>NUCLEOTIDE SEQUENCE</scope>
</reference>
<sequence length="108" mass="11365">MPEQLNTPIGFPVLESIEYPQAVGGGDVVMRWSVFVVVGRYTDRTAHAALDGYLSYSGATSIRAAIEGDATLGGVCQTLICESSVNVSAVSVADSEFLQVQCTVIVHA</sequence>
<proteinExistence type="predicted"/>
<protein>
    <submittedName>
        <fullName evidence="1">Uncharacterized protein</fullName>
    </submittedName>
</protein>
<dbReference type="EMBL" id="LR797337">
    <property type="protein sequence ID" value="CAB4203836.1"/>
    <property type="molecule type" value="Genomic_DNA"/>
</dbReference>
<name>A0A6J5S5Q1_9CAUD</name>
<evidence type="ECO:0000313" key="1">
    <source>
        <dbReference type="EMBL" id="CAB4203836.1"/>
    </source>
</evidence>
<gene>
    <name evidence="1" type="ORF">UFOVP1387_20</name>
</gene>
<organism evidence="1">
    <name type="scientific">uncultured Caudovirales phage</name>
    <dbReference type="NCBI Taxonomy" id="2100421"/>
    <lineage>
        <taxon>Viruses</taxon>
        <taxon>Duplodnaviria</taxon>
        <taxon>Heunggongvirae</taxon>
        <taxon>Uroviricota</taxon>
        <taxon>Caudoviricetes</taxon>
        <taxon>Peduoviridae</taxon>
        <taxon>Maltschvirus</taxon>
        <taxon>Maltschvirus maltsch</taxon>
    </lineage>
</organism>